<dbReference type="InterPro" id="IPR036010">
    <property type="entry name" value="2Fe-2S_ferredoxin-like_sf"/>
</dbReference>
<feature type="non-terminal residue" evidence="2">
    <location>
        <position position="119"/>
    </location>
</feature>
<evidence type="ECO:0000259" key="1">
    <source>
        <dbReference type="PROSITE" id="PS51085"/>
    </source>
</evidence>
<reference evidence="2" key="1">
    <citation type="journal article" date="2014" name="Front. Microbiol.">
        <title>High frequency of phylogenetically diverse reductive dehalogenase-homologous genes in deep subseafloor sedimentary metagenomes.</title>
        <authorList>
            <person name="Kawai M."/>
            <person name="Futagami T."/>
            <person name="Toyoda A."/>
            <person name="Takaki Y."/>
            <person name="Nishi S."/>
            <person name="Hori S."/>
            <person name="Arai W."/>
            <person name="Tsubouchi T."/>
            <person name="Morono Y."/>
            <person name="Uchiyama I."/>
            <person name="Ito T."/>
            <person name="Fujiyama A."/>
            <person name="Inagaki F."/>
            <person name="Takami H."/>
        </authorList>
    </citation>
    <scope>NUCLEOTIDE SEQUENCE</scope>
    <source>
        <strain evidence="2">Expedition CK06-06</strain>
    </source>
</reference>
<dbReference type="InterPro" id="IPR001041">
    <property type="entry name" value="2Fe-2S_ferredoxin-type"/>
</dbReference>
<organism evidence="2">
    <name type="scientific">marine sediment metagenome</name>
    <dbReference type="NCBI Taxonomy" id="412755"/>
    <lineage>
        <taxon>unclassified sequences</taxon>
        <taxon>metagenomes</taxon>
        <taxon>ecological metagenomes</taxon>
    </lineage>
</organism>
<proteinExistence type="predicted"/>
<dbReference type="Pfam" id="PF13510">
    <property type="entry name" value="Fer2_4"/>
    <property type="match status" value="1"/>
</dbReference>
<dbReference type="SUPFAM" id="SSF54292">
    <property type="entry name" value="2Fe-2S ferredoxin-like"/>
    <property type="match status" value="1"/>
</dbReference>
<dbReference type="PROSITE" id="PS51085">
    <property type="entry name" value="2FE2S_FER_2"/>
    <property type="match status" value="1"/>
</dbReference>
<dbReference type="AlphaFoldDB" id="X1JYF4"/>
<dbReference type="Gene3D" id="3.10.20.740">
    <property type="match status" value="1"/>
</dbReference>
<protein>
    <recommendedName>
        <fullName evidence="1">2Fe-2S ferredoxin-type domain-containing protein</fullName>
    </recommendedName>
</protein>
<name>X1JYF4_9ZZZZ</name>
<accession>X1JYF4</accession>
<comment type="caution">
    <text evidence="2">The sequence shown here is derived from an EMBL/GenBank/DDBJ whole genome shotgun (WGS) entry which is preliminary data.</text>
</comment>
<dbReference type="GO" id="GO:0051536">
    <property type="term" value="F:iron-sulfur cluster binding"/>
    <property type="evidence" value="ECO:0007669"/>
    <property type="project" value="InterPro"/>
</dbReference>
<sequence>MIEITLNDQKVQVEEGCTILDAANKIGVDIPALCHHPSLEPYGACRLCTVEIHDGRKTRLVTACNYPIRKPITVNTVSEKTLNTRNTLIQMMMSRWPNVPYIKELAEKYKVVTPDYTHP</sequence>
<dbReference type="EMBL" id="BARU01036995">
    <property type="protein sequence ID" value="GAH83289.1"/>
    <property type="molecule type" value="Genomic_DNA"/>
</dbReference>
<evidence type="ECO:0000313" key="2">
    <source>
        <dbReference type="EMBL" id="GAH83289.1"/>
    </source>
</evidence>
<dbReference type="CDD" id="cd00207">
    <property type="entry name" value="fer2"/>
    <property type="match status" value="1"/>
</dbReference>
<gene>
    <name evidence="2" type="ORF">S03H2_57697</name>
</gene>
<feature type="domain" description="2Fe-2S ferredoxin-type" evidence="1">
    <location>
        <begin position="1"/>
        <end position="80"/>
    </location>
</feature>